<dbReference type="AlphaFoldDB" id="A0A8H6KDT0"/>
<comment type="similarity">
    <text evidence="1">Belongs to the methyltransferase superfamily. LaeA methyltransferase family.</text>
</comment>
<evidence type="ECO:0000256" key="2">
    <source>
        <dbReference type="SAM" id="MobiDB-lite"/>
    </source>
</evidence>
<sequence length="399" mass="44895">MSNNNTTGNTTAAAAPVLPAAGTNPSAAESPAQAAVETDHDNNDDDFLAAEEDTDDGESVRQESVYSSSTSVNSSILEYREENGRTYHKYKDGSKYRSTPSSVCPRPNAPTRIVHVLTTKAEYNAPNDERELDRLELQHNLIMRTFDGRLGTAPPNDPGAKVGRVLDVGTGTGIWAIEFGDEHPEADVLGVDLSAVQSKFVPPNVRFEIDDIEEPWERPQPFDYIHSRIMTGSIRDWRRYLENCFENLSPGGYLELNDVDVVPVSDDGTLTEETSLLQSVRLWCEALENLGSPFEEFSRLKDVLIDIGFEDVHIQRFKWPTNSWPKDPKYKELGMWNYENLAPNWEGLLMAGLTRGLDWSKEEVLILAMNARKDFGNRSIHGYFNFWSIYGRKPLEKAE</sequence>
<keyword evidence="3" id="KW-0808">Transferase</keyword>
<proteinExistence type="inferred from homology"/>
<dbReference type="EMBL" id="WIGM01000315">
    <property type="protein sequence ID" value="KAF6829245.1"/>
    <property type="molecule type" value="Genomic_DNA"/>
</dbReference>
<feature type="compositionally biased region" description="Low complexity" evidence="2">
    <location>
        <begin position="62"/>
        <end position="75"/>
    </location>
</feature>
<organism evidence="3 4">
    <name type="scientific">Colletotrichum musicola</name>
    <dbReference type="NCBI Taxonomy" id="2175873"/>
    <lineage>
        <taxon>Eukaryota</taxon>
        <taxon>Fungi</taxon>
        <taxon>Dikarya</taxon>
        <taxon>Ascomycota</taxon>
        <taxon>Pezizomycotina</taxon>
        <taxon>Sordariomycetes</taxon>
        <taxon>Hypocreomycetidae</taxon>
        <taxon>Glomerellales</taxon>
        <taxon>Glomerellaceae</taxon>
        <taxon>Colletotrichum</taxon>
        <taxon>Colletotrichum orchidearum species complex</taxon>
    </lineage>
</organism>
<protein>
    <submittedName>
        <fullName evidence="3">Methyltransferase domain-containing protein</fullName>
    </submittedName>
</protein>
<accession>A0A8H6KDT0</accession>
<evidence type="ECO:0000256" key="1">
    <source>
        <dbReference type="ARBA" id="ARBA00038158"/>
    </source>
</evidence>
<dbReference type="CDD" id="cd02440">
    <property type="entry name" value="AdoMet_MTases"/>
    <property type="match status" value="1"/>
</dbReference>
<dbReference type="Pfam" id="PF13489">
    <property type="entry name" value="Methyltransf_23"/>
    <property type="match status" value="1"/>
</dbReference>
<comment type="caution">
    <text evidence="3">The sequence shown here is derived from an EMBL/GenBank/DDBJ whole genome shotgun (WGS) entry which is preliminary data.</text>
</comment>
<feature type="compositionally biased region" description="Basic and acidic residues" evidence="2">
    <location>
        <begin position="78"/>
        <end position="95"/>
    </location>
</feature>
<feature type="compositionally biased region" description="Acidic residues" evidence="2">
    <location>
        <begin position="42"/>
        <end position="57"/>
    </location>
</feature>
<dbReference type="PANTHER" id="PTHR43591:SF31">
    <property type="entry name" value="LAEA-LIKE, PUTATIVE (AFU_ORTHOLOGUE AFUA_8G01930)-RELATED"/>
    <property type="match status" value="1"/>
</dbReference>
<evidence type="ECO:0000313" key="4">
    <source>
        <dbReference type="Proteomes" id="UP000639643"/>
    </source>
</evidence>
<dbReference type="InterPro" id="IPR029063">
    <property type="entry name" value="SAM-dependent_MTases_sf"/>
</dbReference>
<dbReference type="SUPFAM" id="SSF53335">
    <property type="entry name" value="S-adenosyl-L-methionine-dependent methyltransferases"/>
    <property type="match status" value="1"/>
</dbReference>
<feature type="region of interest" description="Disordered" evidence="2">
    <location>
        <begin position="1"/>
        <end position="107"/>
    </location>
</feature>
<evidence type="ECO:0000313" key="3">
    <source>
        <dbReference type="EMBL" id="KAF6829245.1"/>
    </source>
</evidence>
<keyword evidence="3" id="KW-0489">Methyltransferase</keyword>
<dbReference type="Proteomes" id="UP000639643">
    <property type="component" value="Unassembled WGS sequence"/>
</dbReference>
<keyword evidence="4" id="KW-1185">Reference proteome</keyword>
<dbReference type="Gene3D" id="3.40.50.150">
    <property type="entry name" value="Vaccinia Virus protein VP39"/>
    <property type="match status" value="1"/>
</dbReference>
<dbReference type="OrthoDB" id="2013972at2759"/>
<dbReference type="PANTHER" id="PTHR43591">
    <property type="entry name" value="METHYLTRANSFERASE"/>
    <property type="match status" value="1"/>
</dbReference>
<gene>
    <name evidence="3" type="ORF">CMUS01_08248</name>
</gene>
<feature type="compositionally biased region" description="Low complexity" evidence="2">
    <location>
        <begin position="1"/>
        <end position="21"/>
    </location>
</feature>
<reference evidence="3" key="1">
    <citation type="journal article" date="2020" name="Phytopathology">
        <title>Genome Sequence Resources of Colletotrichum truncatum, C. plurivorum, C. musicola, and C. sojae: Four Species Pathogenic to Soybean (Glycine max).</title>
        <authorList>
            <person name="Rogerio F."/>
            <person name="Boufleur T.R."/>
            <person name="Ciampi-Guillardi M."/>
            <person name="Sukno S.A."/>
            <person name="Thon M.R."/>
            <person name="Massola Junior N.S."/>
            <person name="Baroncelli R."/>
        </authorList>
    </citation>
    <scope>NUCLEOTIDE SEQUENCE</scope>
    <source>
        <strain evidence="3">LFN0074</strain>
    </source>
</reference>
<dbReference type="GO" id="GO:0032259">
    <property type="term" value="P:methylation"/>
    <property type="evidence" value="ECO:0007669"/>
    <property type="project" value="UniProtKB-KW"/>
</dbReference>
<dbReference type="GO" id="GO:0008168">
    <property type="term" value="F:methyltransferase activity"/>
    <property type="evidence" value="ECO:0007669"/>
    <property type="project" value="UniProtKB-KW"/>
</dbReference>
<name>A0A8H6KDT0_9PEZI</name>